<dbReference type="InterPro" id="IPR025256">
    <property type="entry name" value="TM7S3/TM198-like_dom"/>
</dbReference>
<organism evidence="10 11">
    <name type="scientific">Tegillarca granosa</name>
    <name type="common">Malaysian cockle</name>
    <name type="synonym">Anadara granosa</name>
    <dbReference type="NCBI Taxonomy" id="220873"/>
    <lineage>
        <taxon>Eukaryota</taxon>
        <taxon>Metazoa</taxon>
        <taxon>Spiralia</taxon>
        <taxon>Lophotrochozoa</taxon>
        <taxon>Mollusca</taxon>
        <taxon>Bivalvia</taxon>
        <taxon>Autobranchia</taxon>
        <taxon>Pteriomorphia</taxon>
        <taxon>Arcoida</taxon>
        <taxon>Arcoidea</taxon>
        <taxon>Arcidae</taxon>
        <taxon>Tegillarca</taxon>
    </lineage>
</organism>
<feature type="domain" description="TM7S3/TM198-like" evidence="9">
    <location>
        <begin position="64"/>
        <end position="252"/>
    </location>
</feature>
<dbReference type="Proteomes" id="UP001217089">
    <property type="component" value="Unassembled WGS sequence"/>
</dbReference>
<feature type="transmembrane region" description="Helical" evidence="8">
    <location>
        <begin position="162"/>
        <end position="181"/>
    </location>
</feature>
<dbReference type="Pfam" id="PF13886">
    <property type="entry name" value="TM7S3_TM198"/>
    <property type="match status" value="1"/>
</dbReference>
<evidence type="ECO:0000256" key="1">
    <source>
        <dbReference type="ARBA" id="ARBA00004141"/>
    </source>
</evidence>
<comment type="similarity">
    <text evidence="2">Belongs to the TMEM198 family.</text>
</comment>
<feature type="transmembrane region" description="Helical" evidence="8">
    <location>
        <begin position="188"/>
        <end position="208"/>
    </location>
</feature>
<proteinExistence type="inferred from homology"/>
<comment type="subcellular location">
    <subcellularLocation>
        <location evidence="1">Membrane</location>
        <topology evidence="1">Multi-pass membrane protein</topology>
    </subcellularLocation>
</comment>
<gene>
    <name evidence="10" type="ORF">KUTeg_008176</name>
</gene>
<dbReference type="InterPro" id="IPR040236">
    <property type="entry name" value="TMEM198"/>
</dbReference>
<feature type="transmembrane region" description="Helical" evidence="8">
    <location>
        <begin position="82"/>
        <end position="100"/>
    </location>
</feature>
<dbReference type="EMBL" id="JARBDR010000342">
    <property type="protein sequence ID" value="KAJ8313615.1"/>
    <property type="molecule type" value="Genomic_DNA"/>
</dbReference>
<comment type="caution">
    <text evidence="10">The sequence shown here is derived from an EMBL/GenBank/DDBJ whole genome shotgun (WGS) entry which is preliminary data.</text>
</comment>
<feature type="transmembrane region" description="Helical" evidence="8">
    <location>
        <begin position="54"/>
        <end position="75"/>
    </location>
</feature>
<evidence type="ECO:0000256" key="8">
    <source>
        <dbReference type="SAM" id="Phobius"/>
    </source>
</evidence>
<dbReference type="PANTHER" id="PTHR31247:SF5">
    <property type="entry name" value="DUF4203 DOMAIN-CONTAINING PROTEIN"/>
    <property type="match status" value="1"/>
</dbReference>
<protein>
    <recommendedName>
        <fullName evidence="6">Transmembrane protein 198</fullName>
    </recommendedName>
</protein>
<dbReference type="PANTHER" id="PTHR31247">
    <property type="entry name" value="TRANSMEMBRANE PROTEIN 198 FAMILY MEMBER"/>
    <property type="match status" value="1"/>
</dbReference>
<feature type="region of interest" description="Disordered" evidence="7">
    <location>
        <begin position="329"/>
        <end position="348"/>
    </location>
</feature>
<reference evidence="10 11" key="1">
    <citation type="submission" date="2022-12" db="EMBL/GenBank/DDBJ databases">
        <title>Chromosome-level genome of Tegillarca granosa.</title>
        <authorList>
            <person name="Kim J."/>
        </authorList>
    </citation>
    <scope>NUCLEOTIDE SEQUENCE [LARGE SCALE GENOMIC DNA]</scope>
    <source>
        <strain evidence="10">Teg-2019</strain>
        <tissue evidence="10">Adductor muscle</tissue>
    </source>
</reference>
<evidence type="ECO:0000256" key="7">
    <source>
        <dbReference type="SAM" id="MobiDB-lite"/>
    </source>
</evidence>
<evidence type="ECO:0000256" key="2">
    <source>
        <dbReference type="ARBA" id="ARBA00006244"/>
    </source>
</evidence>
<evidence type="ECO:0000256" key="4">
    <source>
        <dbReference type="ARBA" id="ARBA00022989"/>
    </source>
</evidence>
<sequence>MDSIRQGRQLLQSTTGVRDYDPTENSTGFTIPGQDSTTTLPFQSFTCDKIDFNYNIPLAVICPMCFIFGIIYTFFGYRFFKAVMFLTGFIFVSVLFYLILTEHALLPLEGNIGIAVGAGIVCGLVTMLVQYVGLFLTGFQLGLSIGICSLIVIEQFYHPEIIWIPVGILCGVGVILAIITLKFQKGCTILGTSMFGGALMISCLDYFIEQFLMVNYVWERAKAELSSPVCWYSWVILCCWPFCFLVGSVTQWKITGEGYDHKEVLHTKKVKHVNLQRQRQRQKKDTQESRYRHLYQVRRTTGDVIAQSYIKSIQQKFSPSTKRHHIAVPTEPSTTELDSANTTLTQVP</sequence>
<feature type="transmembrane region" description="Helical" evidence="8">
    <location>
        <begin position="231"/>
        <end position="252"/>
    </location>
</feature>
<keyword evidence="11" id="KW-1185">Reference proteome</keyword>
<evidence type="ECO:0000256" key="3">
    <source>
        <dbReference type="ARBA" id="ARBA00022692"/>
    </source>
</evidence>
<keyword evidence="5 8" id="KW-0472">Membrane</keyword>
<accession>A0ABQ9FBH4</accession>
<evidence type="ECO:0000256" key="5">
    <source>
        <dbReference type="ARBA" id="ARBA00023136"/>
    </source>
</evidence>
<evidence type="ECO:0000256" key="6">
    <source>
        <dbReference type="ARBA" id="ARBA00049737"/>
    </source>
</evidence>
<name>A0ABQ9FBH4_TEGGR</name>
<evidence type="ECO:0000259" key="9">
    <source>
        <dbReference type="Pfam" id="PF13886"/>
    </source>
</evidence>
<feature type="compositionally biased region" description="Polar residues" evidence="7">
    <location>
        <begin position="331"/>
        <end position="348"/>
    </location>
</feature>
<keyword evidence="3 8" id="KW-0812">Transmembrane</keyword>
<keyword evidence="4 8" id="KW-1133">Transmembrane helix</keyword>
<evidence type="ECO:0000313" key="10">
    <source>
        <dbReference type="EMBL" id="KAJ8313615.1"/>
    </source>
</evidence>
<evidence type="ECO:0000313" key="11">
    <source>
        <dbReference type="Proteomes" id="UP001217089"/>
    </source>
</evidence>
<feature type="transmembrane region" description="Helical" evidence="8">
    <location>
        <begin position="112"/>
        <end position="132"/>
    </location>
</feature>